<reference evidence="1 2" key="3">
    <citation type="submission" date="2008-05" db="EMBL/GenBank/DDBJ databases">
        <authorList>
            <person name="Fulton L."/>
            <person name="Clifton S."/>
            <person name="Fulton B."/>
            <person name="Xu J."/>
            <person name="Minx P."/>
            <person name="Pepin K.H."/>
            <person name="Johnson M."/>
            <person name="Thiruvilangam P."/>
            <person name="Bhonagiri V."/>
            <person name="Nash W.E."/>
            <person name="Mardis E.R."/>
            <person name="Wilson R.K."/>
        </authorList>
    </citation>
    <scope>NUCLEOTIDE SEQUENCE [LARGE SCALE GENOMIC DNA]</scope>
    <source>
        <strain evidence="1 2">ATCC 25827</strain>
    </source>
</reference>
<reference evidence="2" key="1">
    <citation type="submission" date="2008-04" db="EMBL/GenBank/DDBJ databases">
        <title>Draft genome sequence of Providencia stuartii (ATCC 25827).</title>
        <authorList>
            <person name="Sudarsanam P."/>
            <person name="Ley R."/>
            <person name="Guruge J."/>
            <person name="Turnbaugh P.J."/>
            <person name="Mahowald M."/>
            <person name="Liep D."/>
            <person name="Gordon J."/>
        </authorList>
    </citation>
    <scope>NUCLEOTIDE SEQUENCE [LARGE SCALE GENOMIC DNA]</scope>
    <source>
        <strain evidence="2">ATCC 25827</strain>
    </source>
</reference>
<dbReference type="Proteomes" id="UP000004506">
    <property type="component" value="Unassembled WGS sequence"/>
</dbReference>
<reference evidence="2" key="2">
    <citation type="submission" date="2008-04" db="EMBL/GenBank/DDBJ databases">
        <title>Draft genome sequence of Providencia stuartii(ATCC 25827).</title>
        <authorList>
            <person name="Sudarsanam P."/>
            <person name="Ley R."/>
            <person name="Guruge J."/>
            <person name="Turnbaugh P.J."/>
            <person name="Mahowald M."/>
            <person name="Liep D."/>
            <person name="Gordon J."/>
        </authorList>
    </citation>
    <scope>NUCLEOTIDE SEQUENCE [LARGE SCALE GENOMIC DNA]</scope>
    <source>
        <strain evidence="2">ATCC 25827</strain>
    </source>
</reference>
<gene>
    <name evidence="1" type="ORF">PROSTU_04761</name>
</gene>
<dbReference type="AlphaFoldDB" id="A0AA86YEG9"/>
<comment type="caution">
    <text evidence="1">The sequence shown here is derived from an EMBL/GenBank/DDBJ whole genome shotgun (WGS) entry which is preliminary data.</text>
</comment>
<protein>
    <submittedName>
        <fullName evidence="1">Uncharacterized protein</fullName>
    </submittedName>
</protein>
<accession>A0AA86YEG9</accession>
<evidence type="ECO:0000313" key="2">
    <source>
        <dbReference type="Proteomes" id="UP000004506"/>
    </source>
</evidence>
<sequence>MLYYVLSLNQCLLIYLSIGVKSNFPPTIWQHRDLLFTPLKSNLNIVKPSYFAGF</sequence>
<evidence type="ECO:0000313" key="1">
    <source>
        <dbReference type="EMBL" id="EDU57516.1"/>
    </source>
</evidence>
<organism evidence="1 2">
    <name type="scientific">Providencia stuartii ATCC 25827</name>
    <dbReference type="NCBI Taxonomy" id="471874"/>
    <lineage>
        <taxon>Bacteria</taxon>
        <taxon>Pseudomonadati</taxon>
        <taxon>Pseudomonadota</taxon>
        <taxon>Gammaproteobacteria</taxon>
        <taxon>Enterobacterales</taxon>
        <taxon>Morganellaceae</taxon>
        <taxon>Providencia</taxon>
    </lineage>
</organism>
<proteinExistence type="predicted"/>
<name>A0AA86YEG9_PROST</name>
<dbReference type="EMBL" id="ABJD02000118">
    <property type="protein sequence ID" value="EDU57516.1"/>
    <property type="molecule type" value="Genomic_DNA"/>
</dbReference>